<keyword evidence="2 6" id="KW-0808">Transferase</keyword>
<sequence>MHGLRQRRRRRRVRRSARASVPARVMRVLLVFRGVFPGLRIDEFRAVVQLVRAELAAEGPTELGTEAPSAGTVAGHKDDPLHLGLTTSVQSLPPSAQFRTPGDSLHGDVFYFCELRSEREARLVAQRAFLLKAVYEVIGHGNSYESACDAAVRTVSSDSARQAASWSDGMQELMKGASFRIDVQAFGRSVKQEQKAGLMARFAPVLLQFPGKVNLKSPQHRLMILEDAFPVAGHQQHSQLALNGEHLSVPEPDIRQVFLARLIGETQGGILSKKFRLPDRQYVGTTSMDAELAFIMANVALVRPGRSLILDPFCGTGSILISAVASGAHCIGADIDPRVLRGYGYNQPEPQSHTSSGILSNFEQYGLERPAGILRGDLVHSYWQSPCGGWLDAIITDPPYGIRESIRTVDVEKTNDLQCKHVQHRRLRASDTLRVLIEFAADSLVDNGRLVFWLACTADFVPEELPQHTAFRMVSYGEQQLTMRMHRRLVVMERLPRARLRAESSGPQDTRVQGAQVPDSGSFSNLSAKILRQPWRCETRLVP</sequence>
<dbReference type="OrthoDB" id="333024at2759"/>
<dbReference type="Pfam" id="PF25904">
    <property type="entry name" value="Tmrp11_N"/>
    <property type="match status" value="1"/>
</dbReference>
<evidence type="ECO:0000313" key="7">
    <source>
        <dbReference type="Proteomes" id="UP000324585"/>
    </source>
</evidence>
<name>A0A5J4YQ33_PORPP</name>
<dbReference type="GO" id="GO:0008168">
    <property type="term" value="F:methyltransferase activity"/>
    <property type="evidence" value="ECO:0007669"/>
    <property type="project" value="UniProtKB-KW"/>
</dbReference>
<evidence type="ECO:0000259" key="5">
    <source>
        <dbReference type="Pfam" id="PF25904"/>
    </source>
</evidence>
<dbReference type="Pfam" id="PF01170">
    <property type="entry name" value="UPF0020"/>
    <property type="match status" value="1"/>
</dbReference>
<protein>
    <submittedName>
        <fullName evidence="6">tRNA (Guanine(10)-N2)-methyltransferase-like</fullName>
    </submittedName>
</protein>
<dbReference type="InterPro" id="IPR059073">
    <property type="entry name" value="TRMT11_N"/>
</dbReference>
<gene>
    <name evidence="6" type="ORF">FVE85_8861</name>
</gene>
<dbReference type="PANTHER" id="PTHR13370:SF3">
    <property type="entry name" value="TRNA (GUANINE(10)-N2)-METHYLTRANSFERASE HOMOLOG"/>
    <property type="match status" value="1"/>
</dbReference>
<dbReference type="GO" id="GO:0032259">
    <property type="term" value="P:methylation"/>
    <property type="evidence" value="ECO:0007669"/>
    <property type="project" value="UniProtKB-KW"/>
</dbReference>
<dbReference type="InterPro" id="IPR029063">
    <property type="entry name" value="SAM-dependent_MTases_sf"/>
</dbReference>
<dbReference type="GO" id="GO:0003676">
    <property type="term" value="F:nucleic acid binding"/>
    <property type="evidence" value="ECO:0007669"/>
    <property type="project" value="InterPro"/>
</dbReference>
<dbReference type="SUPFAM" id="SSF53335">
    <property type="entry name" value="S-adenosyl-L-methionine-dependent methyltransferases"/>
    <property type="match status" value="1"/>
</dbReference>
<evidence type="ECO:0000259" key="4">
    <source>
        <dbReference type="Pfam" id="PF01170"/>
    </source>
</evidence>
<dbReference type="GO" id="GO:0005737">
    <property type="term" value="C:cytoplasm"/>
    <property type="evidence" value="ECO:0007669"/>
    <property type="project" value="TreeGrafter"/>
</dbReference>
<dbReference type="InterPro" id="IPR002052">
    <property type="entry name" value="DNA_methylase_N6_adenine_CS"/>
</dbReference>
<dbReference type="EMBL" id="VRMN01000007">
    <property type="protein sequence ID" value="KAA8493416.1"/>
    <property type="molecule type" value="Genomic_DNA"/>
</dbReference>
<dbReference type="OMA" id="RVFHCCL"/>
<dbReference type="InterPro" id="IPR000241">
    <property type="entry name" value="RlmKL-like_Mtase"/>
</dbReference>
<reference evidence="7" key="1">
    <citation type="journal article" date="2019" name="Nat. Commun.">
        <title>Expansion of phycobilisome linker gene families in mesophilic red algae.</title>
        <authorList>
            <person name="Lee J."/>
            <person name="Kim D."/>
            <person name="Bhattacharya D."/>
            <person name="Yoon H.S."/>
        </authorList>
    </citation>
    <scope>NUCLEOTIDE SEQUENCE [LARGE SCALE GENOMIC DNA]</scope>
    <source>
        <strain evidence="7">CCMP 1328</strain>
    </source>
</reference>
<feature type="compositionally biased region" description="Polar residues" evidence="3">
    <location>
        <begin position="505"/>
        <end position="520"/>
    </location>
</feature>
<evidence type="ECO:0000256" key="2">
    <source>
        <dbReference type="ARBA" id="ARBA00022679"/>
    </source>
</evidence>
<dbReference type="AlphaFoldDB" id="A0A5J4YQ33"/>
<evidence type="ECO:0000313" key="6">
    <source>
        <dbReference type="EMBL" id="KAA8493416.1"/>
    </source>
</evidence>
<dbReference type="PIRSF" id="PIRSF017259">
    <property type="entry name" value="tRNA_mtfrase_TRM11"/>
    <property type="match status" value="1"/>
</dbReference>
<evidence type="ECO:0000256" key="1">
    <source>
        <dbReference type="ARBA" id="ARBA00022603"/>
    </source>
</evidence>
<feature type="domain" description="Ribosomal RNA large subunit methyltransferase K/L-like methyltransferase" evidence="4">
    <location>
        <begin position="280"/>
        <end position="403"/>
    </location>
</feature>
<accession>A0A5J4YQ33</accession>
<dbReference type="PANTHER" id="PTHR13370">
    <property type="entry name" value="RNA METHYLASE-RELATED"/>
    <property type="match status" value="1"/>
</dbReference>
<feature type="region of interest" description="Disordered" evidence="3">
    <location>
        <begin position="500"/>
        <end position="520"/>
    </location>
</feature>
<organism evidence="6 7">
    <name type="scientific">Porphyridium purpureum</name>
    <name type="common">Red alga</name>
    <name type="synonym">Porphyridium cruentum</name>
    <dbReference type="NCBI Taxonomy" id="35688"/>
    <lineage>
        <taxon>Eukaryota</taxon>
        <taxon>Rhodophyta</taxon>
        <taxon>Bangiophyceae</taxon>
        <taxon>Porphyridiales</taxon>
        <taxon>Porphyridiaceae</taxon>
        <taxon>Porphyridium</taxon>
    </lineage>
</organism>
<keyword evidence="1 6" id="KW-0489">Methyltransferase</keyword>
<dbReference type="PRINTS" id="PR00507">
    <property type="entry name" value="N12N6MTFRASE"/>
</dbReference>
<keyword evidence="7" id="KW-1185">Reference proteome</keyword>
<feature type="domain" description="tRNA (guanine(10)-N(2))-methyltransferase TRMT11 N-terminal" evidence="5">
    <location>
        <begin position="110"/>
        <end position="227"/>
    </location>
</feature>
<dbReference type="PROSITE" id="PS00092">
    <property type="entry name" value="N6_MTASE"/>
    <property type="match status" value="1"/>
</dbReference>
<comment type="caution">
    <text evidence="6">The sequence shown here is derived from an EMBL/GenBank/DDBJ whole genome shotgun (WGS) entry which is preliminary data.</text>
</comment>
<dbReference type="GO" id="GO:0043527">
    <property type="term" value="C:tRNA methyltransferase complex"/>
    <property type="evidence" value="ECO:0007669"/>
    <property type="project" value="UniProtKB-ARBA"/>
</dbReference>
<evidence type="ECO:0000256" key="3">
    <source>
        <dbReference type="SAM" id="MobiDB-lite"/>
    </source>
</evidence>
<proteinExistence type="predicted"/>
<dbReference type="Gene3D" id="3.40.50.150">
    <property type="entry name" value="Vaccinia Virus protein VP39"/>
    <property type="match status" value="1"/>
</dbReference>
<dbReference type="Proteomes" id="UP000324585">
    <property type="component" value="Unassembled WGS sequence"/>
</dbReference>